<sequence>MTKQPTVDLEFEGGTMGTSDASGKQPPTTGTSTGPRAFTGNPAFGKPQQQQPSLSAFGEPKPGSTLAQPDHRKLECLEELARKCLLGEELVNTRLYLFSAKSFSSGRVMKPRALCANNALLAKSSKYFMDLLSGGINSPDPLLVNLMGDYDVPNNALIVDYGYESDSDLDECDEPLPVVNPEVSTEQSVSGDSDA</sequence>
<evidence type="ECO:0000313" key="3">
    <source>
        <dbReference type="EMBL" id="KAG6369516.1"/>
    </source>
</evidence>
<dbReference type="PROSITE" id="PS50097">
    <property type="entry name" value="BTB"/>
    <property type="match status" value="1"/>
</dbReference>
<accession>A0A8I3A304</accession>
<feature type="domain" description="BTB" evidence="2">
    <location>
        <begin position="108"/>
        <end position="171"/>
    </location>
</feature>
<gene>
    <name evidence="3" type="ORF">JVT61DRAFT_14314</name>
</gene>
<dbReference type="OrthoDB" id="6359816at2759"/>
<name>A0A8I3A304_9AGAM</name>
<protein>
    <recommendedName>
        <fullName evidence="2">BTB domain-containing protein</fullName>
    </recommendedName>
</protein>
<feature type="region of interest" description="Disordered" evidence="1">
    <location>
        <begin position="1"/>
        <end position="68"/>
    </location>
</feature>
<comment type="caution">
    <text evidence="3">The sequence shown here is derived from an EMBL/GenBank/DDBJ whole genome shotgun (WGS) entry which is preliminary data.</text>
</comment>
<dbReference type="Proteomes" id="UP000683000">
    <property type="component" value="Unassembled WGS sequence"/>
</dbReference>
<dbReference type="AlphaFoldDB" id="A0A8I3A304"/>
<proteinExistence type="predicted"/>
<keyword evidence="4" id="KW-1185">Reference proteome</keyword>
<evidence type="ECO:0000313" key="4">
    <source>
        <dbReference type="Proteomes" id="UP000683000"/>
    </source>
</evidence>
<organism evidence="3 4">
    <name type="scientific">Boletus reticuloceps</name>
    <dbReference type="NCBI Taxonomy" id="495285"/>
    <lineage>
        <taxon>Eukaryota</taxon>
        <taxon>Fungi</taxon>
        <taxon>Dikarya</taxon>
        <taxon>Basidiomycota</taxon>
        <taxon>Agaricomycotina</taxon>
        <taxon>Agaricomycetes</taxon>
        <taxon>Agaricomycetidae</taxon>
        <taxon>Boletales</taxon>
        <taxon>Boletineae</taxon>
        <taxon>Boletaceae</taxon>
        <taxon>Boletoideae</taxon>
        <taxon>Boletus</taxon>
    </lineage>
</organism>
<feature type="compositionally biased region" description="Polar residues" evidence="1">
    <location>
        <begin position="17"/>
        <end position="34"/>
    </location>
</feature>
<evidence type="ECO:0000256" key="1">
    <source>
        <dbReference type="SAM" id="MobiDB-lite"/>
    </source>
</evidence>
<feature type="compositionally biased region" description="Polar residues" evidence="1">
    <location>
        <begin position="182"/>
        <end position="195"/>
    </location>
</feature>
<evidence type="ECO:0000259" key="2">
    <source>
        <dbReference type="PROSITE" id="PS50097"/>
    </source>
</evidence>
<reference evidence="3" key="1">
    <citation type="submission" date="2021-03" db="EMBL/GenBank/DDBJ databases">
        <title>Evolutionary innovations through gain and loss of genes in the ectomycorrhizal Boletales.</title>
        <authorList>
            <person name="Wu G."/>
            <person name="Miyauchi S."/>
            <person name="Morin E."/>
            <person name="Yang Z.-L."/>
            <person name="Xu J."/>
            <person name="Martin F.M."/>
        </authorList>
    </citation>
    <scope>NUCLEOTIDE SEQUENCE</scope>
    <source>
        <strain evidence="3">BR01</strain>
    </source>
</reference>
<dbReference type="EMBL" id="JAGFBS010000077">
    <property type="protein sequence ID" value="KAG6369516.1"/>
    <property type="molecule type" value="Genomic_DNA"/>
</dbReference>
<feature type="region of interest" description="Disordered" evidence="1">
    <location>
        <begin position="167"/>
        <end position="195"/>
    </location>
</feature>
<dbReference type="InterPro" id="IPR000210">
    <property type="entry name" value="BTB/POZ_dom"/>
</dbReference>